<reference evidence="2 3" key="1">
    <citation type="submission" date="2014-02" db="EMBL/GenBank/DDBJ databases">
        <title>The small core and large imbalanced accessory genome model reveals a collaborative survival strategy of Sorangium cellulosum strains in nature.</title>
        <authorList>
            <person name="Han K."/>
            <person name="Peng R."/>
            <person name="Blom J."/>
            <person name="Li Y.-Z."/>
        </authorList>
    </citation>
    <scope>NUCLEOTIDE SEQUENCE [LARGE SCALE GENOMIC DNA]</scope>
    <source>
        <strain evidence="2 3">So0157-25</strain>
    </source>
</reference>
<evidence type="ECO:0000313" key="2">
    <source>
        <dbReference type="EMBL" id="KYF58066.1"/>
    </source>
</evidence>
<dbReference type="Proteomes" id="UP000075420">
    <property type="component" value="Unassembled WGS sequence"/>
</dbReference>
<keyword evidence="1" id="KW-0732">Signal</keyword>
<protein>
    <recommendedName>
        <fullName evidence="4">Secreted protein</fullName>
    </recommendedName>
</protein>
<feature type="chain" id="PRO_5007566187" description="Secreted protein" evidence="1">
    <location>
        <begin position="24"/>
        <end position="283"/>
    </location>
</feature>
<evidence type="ECO:0000313" key="3">
    <source>
        <dbReference type="Proteomes" id="UP000075420"/>
    </source>
</evidence>
<dbReference type="PROSITE" id="PS51257">
    <property type="entry name" value="PROKAR_LIPOPROTEIN"/>
    <property type="match status" value="1"/>
</dbReference>
<dbReference type="EMBL" id="JELY01000799">
    <property type="protein sequence ID" value="KYF58066.1"/>
    <property type="molecule type" value="Genomic_DNA"/>
</dbReference>
<evidence type="ECO:0000256" key="1">
    <source>
        <dbReference type="SAM" id="SignalP"/>
    </source>
</evidence>
<organism evidence="2 3">
    <name type="scientific">Sorangium cellulosum</name>
    <name type="common">Polyangium cellulosum</name>
    <dbReference type="NCBI Taxonomy" id="56"/>
    <lineage>
        <taxon>Bacteria</taxon>
        <taxon>Pseudomonadati</taxon>
        <taxon>Myxococcota</taxon>
        <taxon>Polyangia</taxon>
        <taxon>Polyangiales</taxon>
        <taxon>Polyangiaceae</taxon>
        <taxon>Sorangium</taxon>
    </lineage>
</organism>
<feature type="signal peptide" evidence="1">
    <location>
        <begin position="1"/>
        <end position="23"/>
    </location>
</feature>
<sequence length="283" mass="29207">MFNARSSLAVVAGSLLFASGCVAAPQGGADDELAVAEDAIIWTNGDGPSFFWQTTTQHLLQRLAMSPLVDPATGLLTPTRLLATDAGRKVLHYVVGCALPRGTTVKTSMPAVSFKGAIGLAPTWKTGKLGALSSQRWVTACLLQTLNGIGAKVPIRMAGSHKGLTDASAQDAVDYSIPDATMFGNIFDPDKVEVFACADAGAASACGLSWSAFANLRICDGSPLCGITLLGACQGEAGAPCELNSLGEPVCRTPGNTVYAEAISTFLDETGFFALYPSCSPPI</sequence>
<gene>
    <name evidence="2" type="ORF">BE08_33500</name>
</gene>
<proteinExistence type="predicted"/>
<name>A0A150PRF8_SORCE</name>
<dbReference type="AlphaFoldDB" id="A0A150PRF8"/>
<comment type="caution">
    <text evidence="2">The sequence shown here is derived from an EMBL/GenBank/DDBJ whole genome shotgun (WGS) entry which is preliminary data.</text>
</comment>
<evidence type="ECO:0008006" key="4">
    <source>
        <dbReference type="Google" id="ProtNLM"/>
    </source>
</evidence>
<accession>A0A150PRF8</accession>